<evidence type="ECO:0000259" key="10">
    <source>
        <dbReference type="SMART" id="SM00387"/>
    </source>
</evidence>
<feature type="transmembrane region" description="Helical" evidence="9">
    <location>
        <begin position="100"/>
        <end position="121"/>
    </location>
</feature>
<evidence type="ECO:0000313" key="12">
    <source>
        <dbReference type="Proteomes" id="UP001597402"/>
    </source>
</evidence>
<organism evidence="11 12">
    <name type="scientific">Blastococcus deserti</name>
    <dbReference type="NCBI Taxonomy" id="2259033"/>
    <lineage>
        <taxon>Bacteria</taxon>
        <taxon>Bacillati</taxon>
        <taxon>Actinomycetota</taxon>
        <taxon>Actinomycetes</taxon>
        <taxon>Geodermatophilales</taxon>
        <taxon>Geodermatophilaceae</taxon>
        <taxon>Blastococcus</taxon>
    </lineage>
</organism>
<dbReference type="Gene3D" id="3.30.565.10">
    <property type="entry name" value="Histidine kinase-like ATPase, C-terminal domain"/>
    <property type="match status" value="1"/>
</dbReference>
<protein>
    <recommendedName>
        <fullName evidence="2">histidine kinase</fullName>
        <ecNumber evidence="2">2.7.13.3</ecNumber>
    </recommendedName>
</protein>
<evidence type="ECO:0000256" key="9">
    <source>
        <dbReference type="SAM" id="Phobius"/>
    </source>
</evidence>
<dbReference type="PANTHER" id="PTHR24421">
    <property type="entry name" value="NITRATE/NITRITE SENSOR PROTEIN NARX-RELATED"/>
    <property type="match status" value="1"/>
</dbReference>
<keyword evidence="7" id="KW-0067">ATP-binding</keyword>
<keyword evidence="9" id="KW-0812">Transmembrane</keyword>
<feature type="transmembrane region" description="Helical" evidence="9">
    <location>
        <begin position="69"/>
        <end position="93"/>
    </location>
</feature>
<evidence type="ECO:0000256" key="5">
    <source>
        <dbReference type="ARBA" id="ARBA00022741"/>
    </source>
</evidence>
<evidence type="ECO:0000313" key="11">
    <source>
        <dbReference type="EMBL" id="MFD2091282.1"/>
    </source>
</evidence>
<dbReference type="Pfam" id="PF02518">
    <property type="entry name" value="HATPase_c"/>
    <property type="match status" value="1"/>
</dbReference>
<feature type="domain" description="Histidine kinase/HSP90-like ATPase" evidence="10">
    <location>
        <begin position="285"/>
        <end position="375"/>
    </location>
</feature>
<dbReference type="EMBL" id="JBHUHP010000007">
    <property type="protein sequence ID" value="MFD2091282.1"/>
    <property type="molecule type" value="Genomic_DNA"/>
</dbReference>
<dbReference type="InterPro" id="IPR003594">
    <property type="entry name" value="HATPase_dom"/>
</dbReference>
<gene>
    <name evidence="11" type="ORF">ACFSHS_06790</name>
</gene>
<dbReference type="InterPro" id="IPR050482">
    <property type="entry name" value="Sensor_HK_TwoCompSys"/>
</dbReference>
<comment type="catalytic activity">
    <reaction evidence="1">
        <text>ATP + protein L-histidine = ADP + protein N-phospho-L-histidine.</text>
        <dbReference type="EC" id="2.7.13.3"/>
    </reaction>
</comment>
<dbReference type="InterPro" id="IPR055558">
    <property type="entry name" value="DUF7134"/>
</dbReference>
<evidence type="ECO:0000256" key="4">
    <source>
        <dbReference type="ARBA" id="ARBA00022679"/>
    </source>
</evidence>
<dbReference type="Pfam" id="PF07730">
    <property type="entry name" value="HisKA_3"/>
    <property type="match status" value="1"/>
</dbReference>
<keyword evidence="5" id="KW-0547">Nucleotide-binding</keyword>
<evidence type="ECO:0000256" key="8">
    <source>
        <dbReference type="ARBA" id="ARBA00023012"/>
    </source>
</evidence>
<feature type="transmembrane region" description="Helical" evidence="9">
    <location>
        <begin position="127"/>
        <end position="146"/>
    </location>
</feature>
<dbReference type="SMART" id="SM00387">
    <property type="entry name" value="HATPase_c"/>
    <property type="match status" value="1"/>
</dbReference>
<keyword evidence="4" id="KW-0808">Transferase</keyword>
<evidence type="ECO:0000256" key="2">
    <source>
        <dbReference type="ARBA" id="ARBA00012438"/>
    </source>
</evidence>
<dbReference type="InterPro" id="IPR036890">
    <property type="entry name" value="HATPase_C_sf"/>
</dbReference>
<evidence type="ECO:0000256" key="6">
    <source>
        <dbReference type="ARBA" id="ARBA00022777"/>
    </source>
</evidence>
<dbReference type="Gene3D" id="1.20.5.1930">
    <property type="match status" value="1"/>
</dbReference>
<dbReference type="Proteomes" id="UP001597402">
    <property type="component" value="Unassembled WGS sequence"/>
</dbReference>
<dbReference type="InterPro" id="IPR011712">
    <property type="entry name" value="Sig_transdc_His_kin_sub3_dim/P"/>
</dbReference>
<keyword evidence="8" id="KW-0902">Two-component regulatory system</keyword>
<dbReference type="GO" id="GO:0016301">
    <property type="term" value="F:kinase activity"/>
    <property type="evidence" value="ECO:0007669"/>
    <property type="project" value="UniProtKB-KW"/>
</dbReference>
<sequence length="379" mass="38951">MDVSRRRPALPIWSDVVLAAGFLAVSLAQVAVAPIAGPVASVVVALGSTVPLAWRRTAPATAALAGTAVWIVPTPHGYLLLGYVIAGVLYYSVGAYVPELWRVVVVSGVGVAVGVVLTLLGPEIWQAAIGSALVVAGPAAAGRLVAHQRAQNARLRELTGQLVQERAAAERAAAAEERARIARELHDVIGHEVTVIALQADAAAAALARAPERAAAPVAAIRRSAAEALSEMRRVVGMLRTAGEDDDLRPQPGLADLPALVERARSAGTDVELAFRPPAAAVPQSLQVAVYRIVQESLTNARRHAPGSAVRVRVDADADALCVEVLSTGGGAGPGPGGGHGLAGMRERVRTLGGRLDAGPTADGFVVTARLPLALRTTP</sequence>
<evidence type="ECO:0000256" key="1">
    <source>
        <dbReference type="ARBA" id="ARBA00000085"/>
    </source>
</evidence>
<dbReference type="Pfam" id="PF23539">
    <property type="entry name" value="DUF7134"/>
    <property type="match status" value="1"/>
</dbReference>
<keyword evidence="9" id="KW-1133">Transmembrane helix</keyword>
<proteinExistence type="predicted"/>
<keyword evidence="12" id="KW-1185">Reference proteome</keyword>
<evidence type="ECO:0000256" key="7">
    <source>
        <dbReference type="ARBA" id="ARBA00022840"/>
    </source>
</evidence>
<evidence type="ECO:0000256" key="3">
    <source>
        <dbReference type="ARBA" id="ARBA00022553"/>
    </source>
</evidence>
<dbReference type="PANTHER" id="PTHR24421:SF10">
    <property type="entry name" value="NITRATE_NITRITE SENSOR PROTEIN NARQ"/>
    <property type="match status" value="1"/>
</dbReference>
<reference evidence="12" key="1">
    <citation type="journal article" date="2019" name="Int. J. Syst. Evol. Microbiol.">
        <title>The Global Catalogue of Microorganisms (GCM) 10K type strain sequencing project: providing services to taxonomists for standard genome sequencing and annotation.</title>
        <authorList>
            <consortium name="The Broad Institute Genomics Platform"/>
            <consortium name="The Broad Institute Genome Sequencing Center for Infectious Disease"/>
            <person name="Wu L."/>
            <person name="Ma J."/>
        </authorList>
    </citation>
    <scope>NUCLEOTIDE SEQUENCE [LARGE SCALE GENOMIC DNA]</scope>
    <source>
        <strain evidence="12">JCM 3338</strain>
    </source>
</reference>
<dbReference type="EC" id="2.7.13.3" evidence="2"/>
<name>A0ABW4X789_9ACTN</name>
<keyword evidence="6 11" id="KW-0418">Kinase</keyword>
<dbReference type="CDD" id="cd16917">
    <property type="entry name" value="HATPase_UhpB-NarQ-NarX-like"/>
    <property type="match status" value="1"/>
</dbReference>
<dbReference type="RefSeq" id="WP_376873410.1">
    <property type="nucleotide sequence ID" value="NZ_JBHUHP010000007.1"/>
</dbReference>
<comment type="caution">
    <text evidence="11">The sequence shown here is derived from an EMBL/GenBank/DDBJ whole genome shotgun (WGS) entry which is preliminary data.</text>
</comment>
<accession>A0ABW4X789</accession>
<dbReference type="SUPFAM" id="SSF55874">
    <property type="entry name" value="ATPase domain of HSP90 chaperone/DNA topoisomerase II/histidine kinase"/>
    <property type="match status" value="1"/>
</dbReference>
<keyword evidence="9" id="KW-0472">Membrane</keyword>
<keyword evidence="3" id="KW-0597">Phosphoprotein</keyword>